<reference evidence="1" key="1">
    <citation type="journal article" date="2012" name="J. Bacteriol.">
        <title>Genome sequences of type strains of seven species of the marine bacterium Pseudoalteromonas.</title>
        <authorList>
            <person name="Xie B.B."/>
            <person name="Shu Y.L."/>
            <person name="Qin Q.L."/>
            <person name="Rong J.C."/>
            <person name="Zhang X.Y."/>
            <person name="Chen X.L."/>
            <person name="Shi M."/>
            <person name="He H.L."/>
            <person name="Zhou B.C."/>
            <person name="Zhang Y.Z."/>
        </authorList>
    </citation>
    <scope>NUCLEOTIDE SEQUENCE</scope>
    <source>
        <strain evidence="1">DSM 8771</strain>
    </source>
</reference>
<sequence length="45" mass="5194">MLAIFVIIRLHGFYSIAYLIGMIKNIDPETSLGSRSFYLKVYLLI</sequence>
<proteinExistence type="predicted"/>
<accession>A0AAD4AI67</accession>
<gene>
    <name evidence="1" type="ORF">PCIT_a3020</name>
</gene>
<comment type="caution">
    <text evidence="1">The sequence shown here is derived from an EMBL/GenBank/DDBJ whole genome shotgun (WGS) entry which is preliminary data.</text>
</comment>
<evidence type="ECO:0000313" key="1">
    <source>
        <dbReference type="EMBL" id="KAF7770070.1"/>
    </source>
</evidence>
<dbReference type="Proteomes" id="UP000016487">
    <property type="component" value="Unassembled WGS sequence"/>
</dbReference>
<reference evidence="1" key="2">
    <citation type="submission" date="2015-03" db="EMBL/GenBank/DDBJ databases">
        <title>Genome sequence of Pseudoalteromonas citrea.</title>
        <authorList>
            <person name="Xie B.-B."/>
            <person name="Rong J.-C."/>
            <person name="Qin Q.-L."/>
            <person name="Zhang Y.-Z."/>
        </authorList>
    </citation>
    <scope>NUCLEOTIDE SEQUENCE</scope>
    <source>
        <strain evidence="1">DSM 8771</strain>
    </source>
</reference>
<dbReference type="EMBL" id="AHBZ03000021">
    <property type="protein sequence ID" value="KAF7770070.1"/>
    <property type="molecule type" value="Genomic_DNA"/>
</dbReference>
<organism evidence="1 2">
    <name type="scientific">Pseudoalteromonas citrea</name>
    <dbReference type="NCBI Taxonomy" id="43655"/>
    <lineage>
        <taxon>Bacteria</taxon>
        <taxon>Pseudomonadati</taxon>
        <taxon>Pseudomonadota</taxon>
        <taxon>Gammaproteobacteria</taxon>
        <taxon>Alteromonadales</taxon>
        <taxon>Pseudoalteromonadaceae</taxon>
        <taxon>Pseudoalteromonas</taxon>
    </lineage>
</organism>
<name>A0AAD4AI67_9GAMM</name>
<protein>
    <submittedName>
        <fullName evidence="1">Uncharacterized protein</fullName>
    </submittedName>
</protein>
<evidence type="ECO:0000313" key="2">
    <source>
        <dbReference type="Proteomes" id="UP000016487"/>
    </source>
</evidence>
<dbReference type="AlphaFoldDB" id="A0AAD4AI67"/>